<evidence type="ECO:0000313" key="10">
    <source>
        <dbReference type="Proteomes" id="UP001108025"/>
    </source>
</evidence>
<dbReference type="RefSeq" id="WP_230667202.1">
    <property type="nucleotide sequence ID" value="NZ_JAJNAY010000001.1"/>
</dbReference>
<dbReference type="InterPro" id="IPR052159">
    <property type="entry name" value="Competence_DNA_uptake"/>
</dbReference>
<protein>
    <submittedName>
        <fullName evidence="9">ComEC family competence protein</fullName>
    </submittedName>
</protein>
<feature type="transmembrane region" description="Helical" evidence="6">
    <location>
        <begin position="342"/>
        <end position="361"/>
    </location>
</feature>
<proteinExistence type="predicted"/>
<evidence type="ECO:0000256" key="1">
    <source>
        <dbReference type="ARBA" id="ARBA00004651"/>
    </source>
</evidence>
<feature type="domain" description="DUF4131" evidence="8">
    <location>
        <begin position="31"/>
        <end position="176"/>
    </location>
</feature>
<dbReference type="NCBIfam" id="TIGR00360">
    <property type="entry name" value="ComEC_N-term"/>
    <property type="match status" value="1"/>
</dbReference>
<dbReference type="GO" id="GO:0005886">
    <property type="term" value="C:plasma membrane"/>
    <property type="evidence" value="ECO:0007669"/>
    <property type="project" value="UniProtKB-SubCell"/>
</dbReference>
<feature type="transmembrane region" description="Helical" evidence="6">
    <location>
        <begin position="31"/>
        <end position="47"/>
    </location>
</feature>
<evidence type="ECO:0000256" key="2">
    <source>
        <dbReference type="ARBA" id="ARBA00022475"/>
    </source>
</evidence>
<evidence type="ECO:0000256" key="4">
    <source>
        <dbReference type="ARBA" id="ARBA00022989"/>
    </source>
</evidence>
<keyword evidence="10" id="KW-1185">Reference proteome</keyword>
<evidence type="ECO:0000259" key="7">
    <source>
        <dbReference type="Pfam" id="PF03772"/>
    </source>
</evidence>
<feature type="transmembrane region" description="Helical" evidence="6">
    <location>
        <begin position="373"/>
        <end position="394"/>
    </location>
</feature>
<accession>A0A9Q3YU44</accession>
<sequence>MILNKQPLLIVVLCFILGIFFQDEFFFEQNLITLILLLSFIVFGLFFIKSQILFKIKNFLLITFFFGLGISFHFYNHSKTQELNFKTNETIVFKVSKKLNSNEKYKKYEVLAVVDNHSFNVIVNVEKPQKELDFKHYYKAKAYLLHPKSPEHDFQFDYSKYLKRKNISYQCYINGEISSAARNDLSFTEKIKQKRLETLQKINNSEMSFRSREFLKGIILAERTGIDAETVRDFNRSGLVHFLAISGTHIVVIFGMFYFLMMRFSPVRLKKYAIVISLLFIWIFAIFIGFGNSVVRSCIMISVYFIYVLLQRKPDLLHSMALSAFIILMIDTQQIFDVGFQLSFVAVLGIYWLNQPILKYLPRQDNFFKKLMYNTISISVAAQLATLPLVLYYFHQFSLISIVANFIIVPFSELIIVFSFLMTALIGFNLDFGIINLIYDFVIQILLNVIHWFADFDAVFFENIPLNLAEVFILFGIIYFLKFMLDKINFRTVSNVILAVSIFFIVRISFNLYENQKDEFLVHHYKKENIISIKKGNRVIFWMNSSEDKEKIQQYIINPYVSSHRIKSIEIKNFPASTKMVKFEGEIYQLK</sequence>
<feature type="transmembrane region" description="Helical" evidence="6">
    <location>
        <begin position="493"/>
        <end position="513"/>
    </location>
</feature>
<name>A0A9Q3YU44_9FLAO</name>
<keyword evidence="4 6" id="KW-1133">Transmembrane helix</keyword>
<feature type="transmembrane region" description="Helical" evidence="6">
    <location>
        <begin position="460"/>
        <end position="481"/>
    </location>
</feature>
<dbReference type="Proteomes" id="UP001108025">
    <property type="component" value="Unassembled WGS sequence"/>
</dbReference>
<keyword evidence="3 6" id="KW-0812">Transmembrane</keyword>
<dbReference type="AlphaFoldDB" id="A0A9Q3YU44"/>
<comment type="caution">
    <text evidence="9">The sequence shown here is derived from an EMBL/GenBank/DDBJ whole genome shotgun (WGS) entry which is preliminary data.</text>
</comment>
<reference evidence="9" key="1">
    <citation type="submission" date="2021-11" db="EMBL/GenBank/DDBJ databases">
        <title>Description of novel Chryseobacterium species.</title>
        <authorList>
            <person name="Saticioglu I.B."/>
            <person name="Ay H."/>
            <person name="Altun S."/>
            <person name="Duman M."/>
        </authorList>
    </citation>
    <scope>NUCLEOTIDE SEQUENCE</scope>
    <source>
        <strain evidence="9">C-17</strain>
    </source>
</reference>
<dbReference type="PANTHER" id="PTHR30619:SF1">
    <property type="entry name" value="RECOMBINATION PROTEIN 2"/>
    <property type="match status" value="1"/>
</dbReference>
<dbReference type="Pfam" id="PF13567">
    <property type="entry name" value="DUF4131"/>
    <property type="match status" value="1"/>
</dbReference>
<dbReference type="EMBL" id="JAJNAY010000001">
    <property type="protein sequence ID" value="MCD1115931.1"/>
    <property type="molecule type" value="Genomic_DNA"/>
</dbReference>
<evidence type="ECO:0000256" key="3">
    <source>
        <dbReference type="ARBA" id="ARBA00022692"/>
    </source>
</evidence>
<feature type="transmembrane region" description="Helical" evidence="6">
    <location>
        <begin position="437"/>
        <end position="454"/>
    </location>
</feature>
<keyword evidence="2" id="KW-1003">Cell membrane</keyword>
<feature type="domain" description="ComEC/Rec2-related protein" evidence="7">
    <location>
        <begin position="219"/>
        <end position="483"/>
    </location>
</feature>
<dbReference type="InterPro" id="IPR025405">
    <property type="entry name" value="DUF4131"/>
</dbReference>
<dbReference type="PANTHER" id="PTHR30619">
    <property type="entry name" value="DNA INTERNALIZATION/COMPETENCE PROTEIN COMEC/REC2"/>
    <property type="match status" value="1"/>
</dbReference>
<keyword evidence="5 6" id="KW-0472">Membrane</keyword>
<feature type="transmembrane region" description="Helical" evidence="6">
    <location>
        <begin position="317"/>
        <end position="336"/>
    </location>
</feature>
<dbReference type="Pfam" id="PF03772">
    <property type="entry name" value="Competence"/>
    <property type="match status" value="1"/>
</dbReference>
<evidence type="ECO:0000256" key="5">
    <source>
        <dbReference type="ARBA" id="ARBA00023136"/>
    </source>
</evidence>
<organism evidence="9 10">
    <name type="scientific">Chryseobacterium turcicum</name>
    <dbReference type="NCBI Taxonomy" id="2898076"/>
    <lineage>
        <taxon>Bacteria</taxon>
        <taxon>Pseudomonadati</taxon>
        <taxon>Bacteroidota</taxon>
        <taxon>Flavobacteriia</taxon>
        <taxon>Flavobacteriales</taxon>
        <taxon>Weeksellaceae</taxon>
        <taxon>Chryseobacterium group</taxon>
        <taxon>Chryseobacterium</taxon>
    </lineage>
</organism>
<feature type="transmembrane region" description="Helical" evidence="6">
    <location>
        <begin position="400"/>
        <end position="425"/>
    </location>
</feature>
<evidence type="ECO:0000256" key="6">
    <source>
        <dbReference type="SAM" id="Phobius"/>
    </source>
</evidence>
<gene>
    <name evidence="9" type="ORF">LO744_03495</name>
</gene>
<comment type="subcellular location">
    <subcellularLocation>
        <location evidence="1">Cell membrane</location>
        <topology evidence="1">Multi-pass membrane protein</topology>
    </subcellularLocation>
</comment>
<feature type="transmembrane region" description="Helical" evidence="6">
    <location>
        <begin position="239"/>
        <end position="260"/>
    </location>
</feature>
<dbReference type="InterPro" id="IPR004477">
    <property type="entry name" value="ComEC_N"/>
</dbReference>
<evidence type="ECO:0000313" key="9">
    <source>
        <dbReference type="EMBL" id="MCD1115931.1"/>
    </source>
</evidence>
<evidence type="ECO:0000259" key="8">
    <source>
        <dbReference type="Pfam" id="PF13567"/>
    </source>
</evidence>
<feature type="transmembrane region" description="Helical" evidence="6">
    <location>
        <begin position="272"/>
        <end position="288"/>
    </location>
</feature>